<keyword evidence="2" id="KW-1185">Reference proteome</keyword>
<comment type="caution">
    <text evidence="1">The sequence shown here is derived from an EMBL/GenBank/DDBJ whole genome shotgun (WGS) entry which is preliminary data.</text>
</comment>
<protein>
    <submittedName>
        <fullName evidence="1">Uncharacterized protein</fullName>
    </submittedName>
</protein>
<evidence type="ECO:0000313" key="1">
    <source>
        <dbReference type="EMBL" id="KAF5774415.1"/>
    </source>
</evidence>
<gene>
    <name evidence="1" type="ORF">HanXRQr2_Chr13g0600131</name>
</gene>
<name>A0A9K3HBQ7_HELAN</name>
<accession>A0A9K3HBQ7</accession>
<dbReference type="EMBL" id="MNCJ02000328">
    <property type="protein sequence ID" value="KAF5774415.1"/>
    <property type="molecule type" value="Genomic_DNA"/>
</dbReference>
<reference evidence="1" key="2">
    <citation type="submission" date="2020-06" db="EMBL/GenBank/DDBJ databases">
        <title>Helianthus annuus Genome sequencing and assembly Release 2.</title>
        <authorList>
            <person name="Gouzy J."/>
            <person name="Langlade N."/>
            <person name="Munos S."/>
        </authorList>
    </citation>
    <scope>NUCLEOTIDE SEQUENCE</scope>
    <source>
        <tissue evidence="1">Leaves</tissue>
    </source>
</reference>
<dbReference type="Gramene" id="mRNA:HanXRQr2_Chr13g0600131">
    <property type="protein sequence ID" value="mRNA:HanXRQr2_Chr13g0600131"/>
    <property type="gene ID" value="HanXRQr2_Chr13g0600131"/>
</dbReference>
<reference evidence="1" key="1">
    <citation type="journal article" date="2017" name="Nature">
        <title>The sunflower genome provides insights into oil metabolism, flowering and Asterid evolution.</title>
        <authorList>
            <person name="Badouin H."/>
            <person name="Gouzy J."/>
            <person name="Grassa C.J."/>
            <person name="Murat F."/>
            <person name="Staton S.E."/>
            <person name="Cottret L."/>
            <person name="Lelandais-Briere C."/>
            <person name="Owens G.L."/>
            <person name="Carrere S."/>
            <person name="Mayjonade B."/>
            <person name="Legrand L."/>
            <person name="Gill N."/>
            <person name="Kane N.C."/>
            <person name="Bowers J.E."/>
            <person name="Hubner S."/>
            <person name="Bellec A."/>
            <person name="Berard A."/>
            <person name="Berges H."/>
            <person name="Blanchet N."/>
            <person name="Boniface M.C."/>
            <person name="Brunel D."/>
            <person name="Catrice O."/>
            <person name="Chaidir N."/>
            <person name="Claudel C."/>
            <person name="Donnadieu C."/>
            <person name="Faraut T."/>
            <person name="Fievet G."/>
            <person name="Helmstetter N."/>
            <person name="King M."/>
            <person name="Knapp S.J."/>
            <person name="Lai Z."/>
            <person name="Le Paslier M.C."/>
            <person name="Lippi Y."/>
            <person name="Lorenzon L."/>
            <person name="Mandel J.R."/>
            <person name="Marage G."/>
            <person name="Marchand G."/>
            <person name="Marquand E."/>
            <person name="Bret-Mestries E."/>
            <person name="Morien E."/>
            <person name="Nambeesan S."/>
            <person name="Nguyen T."/>
            <person name="Pegot-Espagnet P."/>
            <person name="Pouilly N."/>
            <person name="Raftis F."/>
            <person name="Sallet E."/>
            <person name="Schiex T."/>
            <person name="Thomas J."/>
            <person name="Vandecasteele C."/>
            <person name="Vares D."/>
            <person name="Vear F."/>
            <person name="Vautrin S."/>
            <person name="Crespi M."/>
            <person name="Mangin B."/>
            <person name="Burke J.M."/>
            <person name="Salse J."/>
            <person name="Munos S."/>
            <person name="Vincourt P."/>
            <person name="Rieseberg L.H."/>
            <person name="Langlade N.B."/>
        </authorList>
    </citation>
    <scope>NUCLEOTIDE SEQUENCE</scope>
    <source>
        <tissue evidence="1">Leaves</tissue>
    </source>
</reference>
<sequence>MNRPKNIPVDDFSQLLRLWSNKDVEKRCLRAKEIHMSQKNTYTAGPKSFTRIREEMVICLGVAGD</sequence>
<dbReference type="Proteomes" id="UP000215914">
    <property type="component" value="Unassembled WGS sequence"/>
</dbReference>
<proteinExistence type="predicted"/>
<dbReference type="AlphaFoldDB" id="A0A9K3HBQ7"/>
<evidence type="ECO:0000313" key="2">
    <source>
        <dbReference type="Proteomes" id="UP000215914"/>
    </source>
</evidence>
<organism evidence="1 2">
    <name type="scientific">Helianthus annuus</name>
    <name type="common">Common sunflower</name>
    <dbReference type="NCBI Taxonomy" id="4232"/>
    <lineage>
        <taxon>Eukaryota</taxon>
        <taxon>Viridiplantae</taxon>
        <taxon>Streptophyta</taxon>
        <taxon>Embryophyta</taxon>
        <taxon>Tracheophyta</taxon>
        <taxon>Spermatophyta</taxon>
        <taxon>Magnoliopsida</taxon>
        <taxon>eudicotyledons</taxon>
        <taxon>Gunneridae</taxon>
        <taxon>Pentapetalae</taxon>
        <taxon>asterids</taxon>
        <taxon>campanulids</taxon>
        <taxon>Asterales</taxon>
        <taxon>Asteraceae</taxon>
        <taxon>Asteroideae</taxon>
        <taxon>Heliantheae alliance</taxon>
        <taxon>Heliantheae</taxon>
        <taxon>Helianthus</taxon>
    </lineage>
</organism>